<comment type="caution">
    <text evidence="1">The sequence shown here is derived from an EMBL/GenBank/DDBJ whole genome shotgun (WGS) entry which is preliminary data.</text>
</comment>
<reference evidence="1 2" key="1">
    <citation type="journal article" date="2012" name="Genome Biol.">
        <title>Genome and low-iron response of an oceanic diatom adapted to chronic iron limitation.</title>
        <authorList>
            <person name="Lommer M."/>
            <person name="Specht M."/>
            <person name="Roy A.S."/>
            <person name="Kraemer L."/>
            <person name="Andreson R."/>
            <person name="Gutowska M.A."/>
            <person name="Wolf J."/>
            <person name="Bergner S.V."/>
            <person name="Schilhabel M.B."/>
            <person name="Klostermeier U.C."/>
            <person name="Beiko R.G."/>
            <person name="Rosenstiel P."/>
            <person name="Hippler M."/>
            <person name="Laroche J."/>
        </authorList>
    </citation>
    <scope>NUCLEOTIDE SEQUENCE [LARGE SCALE GENOMIC DNA]</scope>
    <source>
        <strain evidence="1 2">CCMP1005</strain>
    </source>
</reference>
<sequence length="157" mass="18046">MLARTRNAVKRQKVATVQSALFNSDVALHQSALLDVQDLCQVSLTCKALGGKRADVFGGLSLAEEAARQLFEQSVTEWEISCLLKYDGLIELYRHLLMLRSNLTFDQLVGDYIIDYGEDILFSGLHFDYMLRPLQQSRDEIRQALCYLRIHSHRRIR</sequence>
<keyword evidence="2" id="KW-1185">Reference proteome</keyword>
<evidence type="ECO:0000313" key="2">
    <source>
        <dbReference type="Proteomes" id="UP000266841"/>
    </source>
</evidence>
<protein>
    <submittedName>
        <fullName evidence="1">Uncharacterized protein</fullName>
    </submittedName>
</protein>
<dbReference type="Proteomes" id="UP000266841">
    <property type="component" value="Unassembled WGS sequence"/>
</dbReference>
<organism evidence="1 2">
    <name type="scientific">Thalassiosira oceanica</name>
    <name type="common">Marine diatom</name>
    <dbReference type="NCBI Taxonomy" id="159749"/>
    <lineage>
        <taxon>Eukaryota</taxon>
        <taxon>Sar</taxon>
        <taxon>Stramenopiles</taxon>
        <taxon>Ochrophyta</taxon>
        <taxon>Bacillariophyta</taxon>
        <taxon>Coscinodiscophyceae</taxon>
        <taxon>Thalassiosirophycidae</taxon>
        <taxon>Thalassiosirales</taxon>
        <taxon>Thalassiosiraceae</taxon>
        <taxon>Thalassiosira</taxon>
    </lineage>
</organism>
<name>K0R669_THAOC</name>
<gene>
    <name evidence="1" type="ORF">THAOC_32945</name>
</gene>
<dbReference type="AlphaFoldDB" id="K0R669"/>
<dbReference type="EMBL" id="AGNL01046065">
    <property type="protein sequence ID" value="EJK48275.1"/>
    <property type="molecule type" value="Genomic_DNA"/>
</dbReference>
<accession>K0R669</accession>
<evidence type="ECO:0000313" key="1">
    <source>
        <dbReference type="EMBL" id="EJK48275.1"/>
    </source>
</evidence>
<proteinExistence type="predicted"/>